<reference evidence="3" key="1">
    <citation type="journal article" date="2020" name="Plant J.">
        <title>Transposons played a major role in the diversification between the closely related almond and peach genomes: results from the almond genome sequence.</title>
        <authorList>
            <person name="Alioto T."/>
            <person name="Alexiou K.G."/>
            <person name="Bardil A."/>
            <person name="Barteri F."/>
            <person name="Castanera R."/>
            <person name="Cruz F."/>
            <person name="Dhingra A."/>
            <person name="Duval H."/>
            <person name="Fernandez I Marti A."/>
            <person name="Frias L."/>
            <person name="Galan B."/>
            <person name="Garcia J.L."/>
            <person name="Howad W."/>
            <person name="Gomez-Garrido J."/>
            <person name="Gut M."/>
            <person name="Julca I."/>
            <person name="Morata J."/>
            <person name="Puigdomenech P."/>
            <person name="Ribeca P."/>
            <person name="Rubio Cabetas M.J."/>
            <person name="Vlasova A."/>
            <person name="Wirthensohn M."/>
            <person name="Garcia-Mas J."/>
            <person name="Gabaldon T."/>
            <person name="Casacuberta J.M."/>
            <person name="Arus P."/>
        </authorList>
    </citation>
    <scope>NUCLEOTIDE SEQUENCE [LARGE SCALE GENOMIC DNA]</scope>
    <source>
        <strain evidence="3">cv. Texas</strain>
    </source>
</reference>
<accession>A0A5E4EZD6</accession>
<protein>
    <submittedName>
        <fullName evidence="2">Uncharacterized protein</fullName>
    </submittedName>
</protein>
<sequence length="110" mass="12158">MAGILTGGWPLYGCRSPKSPKSPPDSKIQNTLVFTTIMKKKYPPIHPNGGFLSSVRNKEETRRAISGIKKFRSSGHLTPSPKHQSTKLNHLNASGRIQTVIQSSELSRVY</sequence>
<evidence type="ECO:0000313" key="2">
    <source>
        <dbReference type="EMBL" id="VVA20540.1"/>
    </source>
</evidence>
<dbReference type="Proteomes" id="UP000327085">
    <property type="component" value="Chromosome 1"/>
</dbReference>
<name>A0A5E4EZD6_PRUDU</name>
<dbReference type="EMBL" id="CABIKO010000044">
    <property type="protein sequence ID" value="VVA20540.1"/>
    <property type="molecule type" value="Genomic_DNA"/>
</dbReference>
<gene>
    <name evidence="2" type="ORF">ALMOND_2B032229</name>
</gene>
<organism evidence="2 3">
    <name type="scientific">Prunus dulcis</name>
    <name type="common">Almond</name>
    <name type="synonym">Amygdalus dulcis</name>
    <dbReference type="NCBI Taxonomy" id="3755"/>
    <lineage>
        <taxon>Eukaryota</taxon>
        <taxon>Viridiplantae</taxon>
        <taxon>Streptophyta</taxon>
        <taxon>Embryophyta</taxon>
        <taxon>Tracheophyta</taxon>
        <taxon>Spermatophyta</taxon>
        <taxon>Magnoliopsida</taxon>
        <taxon>eudicotyledons</taxon>
        <taxon>Gunneridae</taxon>
        <taxon>Pentapetalae</taxon>
        <taxon>rosids</taxon>
        <taxon>fabids</taxon>
        <taxon>Rosales</taxon>
        <taxon>Rosaceae</taxon>
        <taxon>Amygdaloideae</taxon>
        <taxon>Amygdaleae</taxon>
        <taxon>Prunus</taxon>
    </lineage>
</organism>
<dbReference type="InParanoid" id="A0A5E4EZD6"/>
<dbReference type="AlphaFoldDB" id="A0A5E4EZD6"/>
<proteinExistence type="predicted"/>
<dbReference type="Gramene" id="VVA20540">
    <property type="protein sequence ID" value="VVA20540"/>
    <property type="gene ID" value="Prudul26B032229"/>
</dbReference>
<feature type="region of interest" description="Disordered" evidence="1">
    <location>
        <begin position="1"/>
        <end position="28"/>
    </location>
</feature>
<evidence type="ECO:0000313" key="3">
    <source>
        <dbReference type="Proteomes" id="UP000327085"/>
    </source>
</evidence>
<evidence type="ECO:0000256" key="1">
    <source>
        <dbReference type="SAM" id="MobiDB-lite"/>
    </source>
</evidence>